<dbReference type="eggNOG" id="COG2256">
    <property type="taxonomic scope" value="Bacteria"/>
</dbReference>
<organism evidence="1 2">
    <name type="scientific">Desulforamulus hydrothermalis Lam5 = DSM 18033</name>
    <dbReference type="NCBI Taxonomy" id="1121428"/>
    <lineage>
        <taxon>Bacteria</taxon>
        <taxon>Bacillati</taxon>
        <taxon>Bacillota</taxon>
        <taxon>Clostridia</taxon>
        <taxon>Eubacteriales</taxon>
        <taxon>Peptococcaceae</taxon>
        <taxon>Desulforamulus</taxon>
    </lineage>
</organism>
<keyword evidence="2" id="KW-1185">Reference proteome</keyword>
<dbReference type="AlphaFoldDB" id="K8DXM6"/>
<dbReference type="GO" id="GO:0006261">
    <property type="term" value="P:DNA-templated DNA replication"/>
    <property type="evidence" value="ECO:0007669"/>
    <property type="project" value="TreeGrafter"/>
</dbReference>
<dbReference type="PANTHER" id="PTHR13779:SF7">
    <property type="entry name" value="ATPASE WRNIP1"/>
    <property type="match status" value="1"/>
</dbReference>
<accession>K8DXM6</accession>
<evidence type="ECO:0000313" key="2">
    <source>
        <dbReference type="Proteomes" id="UP000009315"/>
    </source>
</evidence>
<dbReference type="GO" id="GO:0017116">
    <property type="term" value="F:single-stranded DNA helicase activity"/>
    <property type="evidence" value="ECO:0007669"/>
    <property type="project" value="TreeGrafter"/>
</dbReference>
<gene>
    <name evidence="1" type="ORF">DESHY_110298</name>
</gene>
<dbReference type="EMBL" id="CAOS01000003">
    <property type="protein sequence ID" value="CCO07354.1"/>
    <property type="molecule type" value="Genomic_DNA"/>
</dbReference>
<dbReference type="Proteomes" id="UP000009315">
    <property type="component" value="Unassembled WGS sequence"/>
</dbReference>
<dbReference type="GO" id="GO:0000731">
    <property type="term" value="P:DNA synthesis involved in DNA repair"/>
    <property type="evidence" value="ECO:0007669"/>
    <property type="project" value="TreeGrafter"/>
</dbReference>
<dbReference type="SUPFAM" id="SSF52540">
    <property type="entry name" value="P-loop containing nucleoside triphosphate hydrolases"/>
    <property type="match status" value="1"/>
</dbReference>
<dbReference type="InterPro" id="IPR051314">
    <property type="entry name" value="AAA_ATPase_RarA/MGS1/WRNIP1"/>
</dbReference>
<name>K8DXM6_9FIRM</name>
<protein>
    <submittedName>
        <fullName evidence="1">Uncharacterized protein</fullName>
    </submittedName>
</protein>
<dbReference type="PANTHER" id="PTHR13779">
    <property type="entry name" value="WERNER HELICASE-INTERACTING PROTEIN 1 FAMILY MEMBER"/>
    <property type="match status" value="1"/>
</dbReference>
<dbReference type="Gene3D" id="3.40.50.300">
    <property type="entry name" value="P-loop containing nucleotide triphosphate hydrolases"/>
    <property type="match status" value="1"/>
</dbReference>
<proteinExistence type="predicted"/>
<sequence>MDLFSSSGINRQVAPLAERMRPRTLDEFIGQEHIVGRGKLLRRAIEADKLGSVILYGPPGTGQNNSGNRYFRNDGSQFC</sequence>
<reference evidence="1 2" key="1">
    <citation type="journal article" date="2013" name="Genome Announc.">
        <title>Genome Sequence of the Sulfate-Reducing Bacterium Desulfotomaculum hydrothermale Lam5(T).</title>
        <authorList>
            <person name="Amin O."/>
            <person name="Fardeau M.L."/>
            <person name="Valette O."/>
            <person name="Hirschler-Rea A."/>
            <person name="Barbe V."/>
            <person name="Medigue C."/>
            <person name="Vacherie B."/>
            <person name="Ollivier B."/>
            <person name="Bertin P.N."/>
            <person name="Dolla A."/>
        </authorList>
    </citation>
    <scope>NUCLEOTIDE SEQUENCE [LARGE SCALE GENOMIC DNA]</scope>
    <source>
        <strain evidence="2">Lam5 / DSM 18033</strain>
    </source>
</reference>
<evidence type="ECO:0000313" key="1">
    <source>
        <dbReference type="EMBL" id="CCO07354.1"/>
    </source>
</evidence>
<dbReference type="InterPro" id="IPR027417">
    <property type="entry name" value="P-loop_NTPase"/>
</dbReference>
<dbReference type="GO" id="GO:0008047">
    <property type="term" value="F:enzyme activator activity"/>
    <property type="evidence" value="ECO:0007669"/>
    <property type="project" value="TreeGrafter"/>
</dbReference>
<dbReference type="STRING" id="1121428.DESHY_110298"/>
<comment type="caution">
    <text evidence="1">The sequence shown here is derived from an EMBL/GenBank/DDBJ whole genome shotgun (WGS) entry which is preliminary data.</text>
</comment>